<dbReference type="AlphaFoldDB" id="W4QAP7"/>
<dbReference type="Proteomes" id="UP000018895">
    <property type="component" value="Unassembled WGS sequence"/>
</dbReference>
<keyword evidence="3" id="KW-1185">Reference proteome</keyword>
<keyword evidence="1" id="KW-0472">Membrane</keyword>
<evidence type="ECO:0000256" key="1">
    <source>
        <dbReference type="SAM" id="Phobius"/>
    </source>
</evidence>
<name>W4QAP7_9BACI</name>
<evidence type="ECO:0000313" key="3">
    <source>
        <dbReference type="Proteomes" id="UP000018895"/>
    </source>
</evidence>
<dbReference type="EMBL" id="BAUU01000002">
    <property type="protein sequence ID" value="GAE29090.1"/>
    <property type="molecule type" value="Genomic_DNA"/>
</dbReference>
<sequence length="84" mass="9928">MTREERKRREMPTWLIWILRILLAYVIFLAIILAITIISILITFSFVVVDLFTDSNRFGAISDQYLVPLSEFMWDLFTFLIPGL</sequence>
<reference evidence="2" key="1">
    <citation type="journal article" date="2014" name="Genome Announc.">
        <title>Draft Genome Sequences of Three Alkaliphilic Bacillus Strains, Bacillus wakoensis JCM 9140T, Bacillus akibai JCM 9157T, and Bacillus hemicellulosilyticus JCM 9152T.</title>
        <authorList>
            <person name="Yuki M."/>
            <person name="Oshima K."/>
            <person name="Suda W."/>
            <person name="Oshida Y."/>
            <person name="Kitamura K."/>
            <person name="Iida T."/>
            <person name="Hattori M."/>
            <person name="Ohkuma M."/>
        </authorList>
    </citation>
    <scope>NUCLEOTIDE SEQUENCE [LARGE SCALE GENOMIC DNA]</scope>
    <source>
        <strain evidence="2">JCM 9152</strain>
    </source>
</reference>
<protein>
    <submittedName>
        <fullName evidence="2">Uncharacterized protein</fullName>
    </submittedName>
</protein>
<keyword evidence="1" id="KW-0812">Transmembrane</keyword>
<feature type="transmembrane region" description="Helical" evidence="1">
    <location>
        <begin position="21"/>
        <end position="49"/>
    </location>
</feature>
<proteinExistence type="predicted"/>
<dbReference type="RefSeq" id="WP_235715592.1">
    <property type="nucleotide sequence ID" value="NZ_BAUU01000002.1"/>
</dbReference>
<accession>W4QAP7</accession>
<evidence type="ECO:0000313" key="2">
    <source>
        <dbReference type="EMBL" id="GAE29090.1"/>
    </source>
</evidence>
<dbReference type="STRING" id="1236971.JCM9152_430"/>
<gene>
    <name evidence="2" type="ORF">JCM9152_430</name>
</gene>
<comment type="caution">
    <text evidence="2">The sequence shown here is derived from an EMBL/GenBank/DDBJ whole genome shotgun (WGS) entry which is preliminary data.</text>
</comment>
<keyword evidence="1" id="KW-1133">Transmembrane helix</keyword>
<organism evidence="2 3">
    <name type="scientific">Halalkalibacter hemicellulosilyticusJCM 9152</name>
    <dbReference type="NCBI Taxonomy" id="1236971"/>
    <lineage>
        <taxon>Bacteria</taxon>
        <taxon>Bacillati</taxon>
        <taxon>Bacillota</taxon>
        <taxon>Bacilli</taxon>
        <taxon>Bacillales</taxon>
        <taxon>Bacillaceae</taxon>
        <taxon>Halalkalibacter</taxon>
    </lineage>
</organism>